<dbReference type="GO" id="GO:0034213">
    <property type="term" value="P:quinolinate catabolic process"/>
    <property type="evidence" value="ECO:0007669"/>
    <property type="project" value="TreeGrafter"/>
</dbReference>
<gene>
    <name evidence="16" type="ORF">CLV83_3621</name>
</gene>
<dbReference type="InterPro" id="IPR004393">
    <property type="entry name" value="NadC"/>
</dbReference>
<evidence type="ECO:0000256" key="12">
    <source>
        <dbReference type="PIRNR" id="PIRNR006250"/>
    </source>
</evidence>
<dbReference type="GO" id="GO:0009435">
    <property type="term" value="P:NAD+ biosynthetic process"/>
    <property type="evidence" value="ECO:0007669"/>
    <property type="project" value="UniProtKB-UniPathway"/>
</dbReference>
<dbReference type="PIRSF" id="PIRSF006250">
    <property type="entry name" value="NadC_ModD"/>
    <property type="match status" value="1"/>
</dbReference>
<evidence type="ECO:0000256" key="9">
    <source>
        <dbReference type="ARBA" id="ARBA00033102"/>
    </source>
</evidence>
<dbReference type="Pfam" id="PF02749">
    <property type="entry name" value="QRPTase_N"/>
    <property type="match status" value="1"/>
</dbReference>
<sequence length="284" mass="30446">MYPIDTAQLRMAISENVVAALAEDVGSGDINAALIGTDSHAHARIITRQEAVFCGRDWADEVFRQLDPSVQLEWEVSDGDKVEPNATLVTLQGPARSLLTGERAVLNFLQLLSGTATRTGWFVKQVEGTGVQLLDTRKTLPGLRLAQKYAVRCGGGQNHRMGLYDAFLIKENHIAACGGLAEAVEAAHRSAPGKLVEVETETLEELDQALDAGADVIMLDNFSLSDTQAAVEKSRGRAKIEASGGINNETLIAIARTGVDFISMGTLTKDVSAIDLSMRLSVID</sequence>
<dbReference type="OrthoDB" id="9782546at2"/>
<evidence type="ECO:0000256" key="6">
    <source>
        <dbReference type="ARBA" id="ARBA00022642"/>
    </source>
</evidence>
<dbReference type="AlphaFoldDB" id="A0A4R1GCB4"/>
<comment type="pathway">
    <text evidence="2">Cofactor biosynthesis; NAD(+) biosynthesis; nicotinate D-ribonucleotide from quinolinate: step 1/1.</text>
</comment>
<dbReference type="PANTHER" id="PTHR32179:SF3">
    <property type="entry name" value="NICOTINATE-NUCLEOTIDE PYROPHOSPHORYLASE [CARBOXYLATING]"/>
    <property type="match status" value="1"/>
</dbReference>
<dbReference type="RefSeq" id="WP_132295729.1">
    <property type="nucleotide sequence ID" value="NZ_SMFU01000011.1"/>
</dbReference>
<feature type="binding site" evidence="13">
    <location>
        <position position="170"/>
    </location>
    <ligand>
        <name>substrate</name>
    </ligand>
</feature>
<protein>
    <recommendedName>
        <fullName evidence="11">Probable nicotinate-nucleotide pyrophosphorylase [carboxylating]</fullName>
        <ecNumber evidence="5">2.4.2.19</ecNumber>
    </recommendedName>
    <alternativeName>
        <fullName evidence="9">Quinolinate phosphoribosyltransferase [decarboxylating]</fullName>
    </alternativeName>
</protein>
<dbReference type="Gene3D" id="3.90.1170.20">
    <property type="entry name" value="Quinolinate phosphoribosyl transferase, N-terminal domain"/>
    <property type="match status" value="1"/>
</dbReference>
<feature type="binding site" evidence="13">
    <location>
        <begin position="243"/>
        <end position="245"/>
    </location>
    <ligand>
        <name>substrate</name>
    </ligand>
</feature>
<dbReference type="InterPro" id="IPR022412">
    <property type="entry name" value="Quinolinate_PRibosylTrfase_N"/>
</dbReference>
<evidence type="ECO:0000256" key="8">
    <source>
        <dbReference type="ARBA" id="ARBA00022679"/>
    </source>
</evidence>
<dbReference type="InterPro" id="IPR036068">
    <property type="entry name" value="Nicotinate_pribotase-like_C"/>
</dbReference>
<dbReference type="SUPFAM" id="SSF54675">
    <property type="entry name" value="Nicotinate/Quinolinate PRTase N-terminal domain-like"/>
    <property type="match status" value="1"/>
</dbReference>
<dbReference type="InterPro" id="IPR013785">
    <property type="entry name" value="Aldolase_TIM"/>
</dbReference>
<evidence type="ECO:0000256" key="7">
    <source>
        <dbReference type="ARBA" id="ARBA00022676"/>
    </source>
</evidence>
<dbReference type="InterPro" id="IPR002638">
    <property type="entry name" value="Quinolinate_PRibosylTrfase_C"/>
</dbReference>
<accession>A0A4R1GCB4</accession>
<dbReference type="InterPro" id="IPR027277">
    <property type="entry name" value="NadC/ModD"/>
</dbReference>
<evidence type="ECO:0000259" key="15">
    <source>
        <dbReference type="Pfam" id="PF02749"/>
    </source>
</evidence>
<dbReference type="PANTHER" id="PTHR32179">
    <property type="entry name" value="NICOTINATE-NUCLEOTIDE PYROPHOSPHORYLASE [CARBOXYLATING]"/>
    <property type="match status" value="1"/>
</dbReference>
<comment type="caution">
    <text evidence="16">The sequence shown here is derived from an EMBL/GenBank/DDBJ whole genome shotgun (WGS) entry which is preliminary data.</text>
</comment>
<dbReference type="Proteomes" id="UP000294546">
    <property type="component" value="Unassembled WGS sequence"/>
</dbReference>
<feature type="binding site" evidence="13">
    <location>
        <begin position="136"/>
        <end position="138"/>
    </location>
    <ligand>
        <name>substrate</name>
    </ligand>
</feature>
<evidence type="ECO:0000256" key="13">
    <source>
        <dbReference type="PIRSR" id="PIRSR006250-1"/>
    </source>
</evidence>
<feature type="binding site" evidence="13">
    <location>
        <position position="220"/>
    </location>
    <ligand>
        <name>substrate</name>
    </ligand>
</feature>
<evidence type="ECO:0000313" key="16">
    <source>
        <dbReference type="EMBL" id="TCK04205.1"/>
    </source>
</evidence>
<evidence type="ECO:0000256" key="11">
    <source>
        <dbReference type="ARBA" id="ARBA00069173"/>
    </source>
</evidence>
<comment type="function">
    <text evidence="1">Involved in the catabolism of quinolinic acid (QA).</text>
</comment>
<reference evidence="16 17" key="1">
    <citation type="submission" date="2019-03" db="EMBL/GenBank/DDBJ databases">
        <title>Genomic Encyclopedia of Archaeal and Bacterial Type Strains, Phase II (KMG-II): from individual species to whole genera.</title>
        <authorList>
            <person name="Goeker M."/>
        </authorList>
    </citation>
    <scope>NUCLEOTIDE SEQUENCE [LARGE SCALE GENOMIC DNA]</scope>
    <source>
        <strain evidence="16 17">DSM 27697</strain>
    </source>
</reference>
<evidence type="ECO:0000256" key="10">
    <source>
        <dbReference type="ARBA" id="ARBA00047445"/>
    </source>
</evidence>
<feature type="domain" description="Quinolinate phosphoribosyl transferase N-terminal" evidence="15">
    <location>
        <begin position="32"/>
        <end position="113"/>
    </location>
</feature>
<feature type="binding site" evidence="13">
    <location>
        <position position="160"/>
    </location>
    <ligand>
        <name>substrate</name>
    </ligand>
</feature>
<dbReference type="UniPathway" id="UPA00253">
    <property type="reaction ID" value="UER00331"/>
</dbReference>
<feature type="binding site" evidence="13">
    <location>
        <begin position="264"/>
        <end position="266"/>
    </location>
    <ligand>
        <name>substrate</name>
    </ligand>
</feature>
<dbReference type="FunFam" id="3.20.20.70:FF:000030">
    <property type="entry name" value="Nicotinate-nucleotide pyrophosphorylase, carboxylating"/>
    <property type="match status" value="1"/>
</dbReference>
<feature type="domain" description="Quinolinate phosphoribosyl transferase C-terminal" evidence="14">
    <location>
        <begin position="116"/>
        <end position="279"/>
    </location>
</feature>
<evidence type="ECO:0000256" key="4">
    <source>
        <dbReference type="ARBA" id="ARBA00011218"/>
    </source>
</evidence>
<keyword evidence="8 12" id="KW-0808">Transferase</keyword>
<dbReference type="GO" id="GO:0004514">
    <property type="term" value="F:nicotinate-nucleotide diphosphorylase (carboxylating) activity"/>
    <property type="evidence" value="ECO:0007669"/>
    <property type="project" value="UniProtKB-EC"/>
</dbReference>
<dbReference type="CDD" id="cd01572">
    <property type="entry name" value="QPRTase"/>
    <property type="match status" value="1"/>
</dbReference>
<feature type="binding site" evidence="13">
    <location>
        <position position="103"/>
    </location>
    <ligand>
        <name>substrate</name>
    </ligand>
</feature>
<comment type="subunit">
    <text evidence="4">Hexamer formed by 3 homodimers.</text>
</comment>
<keyword evidence="17" id="KW-1185">Reference proteome</keyword>
<evidence type="ECO:0000259" key="14">
    <source>
        <dbReference type="Pfam" id="PF01729"/>
    </source>
</evidence>
<dbReference type="Pfam" id="PF01729">
    <property type="entry name" value="QRPTase_C"/>
    <property type="match status" value="1"/>
</dbReference>
<keyword evidence="6" id="KW-0662">Pyridine nucleotide biosynthesis</keyword>
<dbReference type="Gene3D" id="3.20.20.70">
    <property type="entry name" value="Aldolase class I"/>
    <property type="match status" value="1"/>
</dbReference>
<dbReference type="EC" id="2.4.2.19" evidence="5"/>
<organism evidence="16 17">
    <name type="scientific">Marinobacterium mangrovicola</name>
    <dbReference type="NCBI Taxonomy" id="1476959"/>
    <lineage>
        <taxon>Bacteria</taxon>
        <taxon>Pseudomonadati</taxon>
        <taxon>Pseudomonadota</taxon>
        <taxon>Gammaproteobacteria</taxon>
        <taxon>Oceanospirillales</taxon>
        <taxon>Oceanospirillaceae</taxon>
        <taxon>Marinobacterium</taxon>
    </lineage>
</organism>
<name>A0A4R1GCB4_9GAMM</name>
<evidence type="ECO:0000256" key="1">
    <source>
        <dbReference type="ARBA" id="ARBA00003237"/>
    </source>
</evidence>
<evidence type="ECO:0000256" key="3">
    <source>
        <dbReference type="ARBA" id="ARBA00009400"/>
    </source>
</evidence>
<comment type="catalytic activity">
    <reaction evidence="10">
        <text>nicotinate beta-D-ribonucleotide + CO2 + diphosphate = quinolinate + 5-phospho-alpha-D-ribose 1-diphosphate + 2 H(+)</text>
        <dbReference type="Rhea" id="RHEA:12733"/>
        <dbReference type="ChEBI" id="CHEBI:15378"/>
        <dbReference type="ChEBI" id="CHEBI:16526"/>
        <dbReference type="ChEBI" id="CHEBI:29959"/>
        <dbReference type="ChEBI" id="CHEBI:33019"/>
        <dbReference type="ChEBI" id="CHEBI:57502"/>
        <dbReference type="ChEBI" id="CHEBI:58017"/>
        <dbReference type="EC" id="2.4.2.19"/>
    </reaction>
</comment>
<proteinExistence type="inferred from homology"/>
<feature type="binding site" evidence="13">
    <location>
        <position position="199"/>
    </location>
    <ligand>
        <name>substrate</name>
    </ligand>
</feature>
<comment type="similarity">
    <text evidence="3 12">Belongs to the NadC/ModD family.</text>
</comment>
<dbReference type="InterPro" id="IPR037128">
    <property type="entry name" value="Quinolinate_PRibosylTase_N_sf"/>
</dbReference>
<dbReference type="FunFam" id="3.90.1170.20:FF:000001">
    <property type="entry name" value="Nicotinate-nucleotide diphosphorylase (Carboxylating)"/>
    <property type="match status" value="1"/>
</dbReference>
<dbReference type="NCBIfam" id="TIGR00078">
    <property type="entry name" value="nadC"/>
    <property type="match status" value="1"/>
</dbReference>
<dbReference type="GO" id="GO:0005737">
    <property type="term" value="C:cytoplasm"/>
    <property type="evidence" value="ECO:0007669"/>
    <property type="project" value="TreeGrafter"/>
</dbReference>
<dbReference type="EMBL" id="SMFU01000011">
    <property type="protein sequence ID" value="TCK04205.1"/>
    <property type="molecule type" value="Genomic_DNA"/>
</dbReference>
<evidence type="ECO:0000256" key="2">
    <source>
        <dbReference type="ARBA" id="ARBA00004893"/>
    </source>
</evidence>
<evidence type="ECO:0000256" key="5">
    <source>
        <dbReference type="ARBA" id="ARBA00011944"/>
    </source>
</evidence>
<evidence type="ECO:0000313" key="17">
    <source>
        <dbReference type="Proteomes" id="UP000294546"/>
    </source>
</evidence>
<dbReference type="SUPFAM" id="SSF51690">
    <property type="entry name" value="Nicotinate/Quinolinate PRTase C-terminal domain-like"/>
    <property type="match status" value="1"/>
</dbReference>
<keyword evidence="7 12" id="KW-0328">Glycosyltransferase</keyword>